<protein>
    <submittedName>
        <fullName evidence="1">Uncharacterized protein</fullName>
    </submittedName>
</protein>
<dbReference type="EMBL" id="CM039438">
    <property type="protein sequence ID" value="KAI4300130.1"/>
    <property type="molecule type" value="Genomic_DNA"/>
</dbReference>
<keyword evidence="2" id="KW-1185">Reference proteome</keyword>
<evidence type="ECO:0000313" key="2">
    <source>
        <dbReference type="Proteomes" id="UP000828941"/>
    </source>
</evidence>
<organism evidence="1 2">
    <name type="scientific">Bauhinia variegata</name>
    <name type="common">Purple orchid tree</name>
    <name type="synonym">Phanera variegata</name>
    <dbReference type="NCBI Taxonomy" id="167791"/>
    <lineage>
        <taxon>Eukaryota</taxon>
        <taxon>Viridiplantae</taxon>
        <taxon>Streptophyta</taxon>
        <taxon>Embryophyta</taxon>
        <taxon>Tracheophyta</taxon>
        <taxon>Spermatophyta</taxon>
        <taxon>Magnoliopsida</taxon>
        <taxon>eudicotyledons</taxon>
        <taxon>Gunneridae</taxon>
        <taxon>Pentapetalae</taxon>
        <taxon>rosids</taxon>
        <taxon>fabids</taxon>
        <taxon>Fabales</taxon>
        <taxon>Fabaceae</taxon>
        <taxon>Cercidoideae</taxon>
        <taxon>Cercideae</taxon>
        <taxon>Bauhiniinae</taxon>
        <taxon>Bauhinia</taxon>
    </lineage>
</organism>
<sequence length="94" mass="10225">MCREDSGCICGSHDMCGALEGLVNSWGTHEHQRLVLNIGAKRLGVYHPGAHGSLLFSTFITTPMVMATYKPSRILSSQIRNRQLPDGALALTDL</sequence>
<gene>
    <name evidence="1" type="ORF">L6164_033542</name>
</gene>
<dbReference type="Proteomes" id="UP000828941">
    <property type="component" value="Chromosome 13"/>
</dbReference>
<comment type="caution">
    <text evidence="1">The sequence shown here is derived from an EMBL/GenBank/DDBJ whole genome shotgun (WGS) entry which is preliminary data.</text>
</comment>
<evidence type="ECO:0000313" key="1">
    <source>
        <dbReference type="EMBL" id="KAI4300130.1"/>
    </source>
</evidence>
<name>A0ACB9KS16_BAUVA</name>
<proteinExistence type="predicted"/>
<accession>A0ACB9KS16</accession>
<reference evidence="1 2" key="1">
    <citation type="journal article" date="2022" name="DNA Res.">
        <title>Chromosomal-level genome assembly of the orchid tree Bauhinia variegata (Leguminosae; Cercidoideae) supports the allotetraploid origin hypothesis of Bauhinia.</title>
        <authorList>
            <person name="Zhong Y."/>
            <person name="Chen Y."/>
            <person name="Zheng D."/>
            <person name="Pang J."/>
            <person name="Liu Y."/>
            <person name="Luo S."/>
            <person name="Meng S."/>
            <person name="Qian L."/>
            <person name="Wei D."/>
            <person name="Dai S."/>
            <person name="Zhou R."/>
        </authorList>
    </citation>
    <scope>NUCLEOTIDE SEQUENCE [LARGE SCALE GENOMIC DNA]</scope>
    <source>
        <strain evidence="1">BV-YZ2020</strain>
    </source>
</reference>